<sequence length="61" mass="7172">QVKIEVLSGSKRVAHFIFNGTASSKTNWFDDDRLMESSYADLEEDTCYTYSYLSEYVHFFE</sequence>
<proteinExistence type="predicted"/>
<evidence type="ECO:0000313" key="2">
    <source>
        <dbReference type="Proteomes" id="UP001186944"/>
    </source>
</evidence>
<reference evidence="1" key="1">
    <citation type="submission" date="2019-08" db="EMBL/GenBank/DDBJ databases">
        <title>The improved chromosome-level genome for the pearl oyster Pinctada fucata martensii using PacBio sequencing and Hi-C.</title>
        <authorList>
            <person name="Zheng Z."/>
        </authorList>
    </citation>
    <scope>NUCLEOTIDE SEQUENCE</scope>
    <source>
        <strain evidence="1">ZZ-2019</strain>
        <tissue evidence="1">Adductor muscle</tissue>
    </source>
</reference>
<dbReference type="EMBL" id="VSWD01000009">
    <property type="protein sequence ID" value="KAK3093235.1"/>
    <property type="molecule type" value="Genomic_DNA"/>
</dbReference>
<name>A0AA89BT04_PINIB</name>
<protein>
    <submittedName>
        <fullName evidence="1">Uncharacterized protein</fullName>
    </submittedName>
</protein>
<keyword evidence="2" id="KW-1185">Reference proteome</keyword>
<feature type="non-terminal residue" evidence="1">
    <location>
        <position position="1"/>
    </location>
</feature>
<accession>A0AA89BT04</accession>
<gene>
    <name evidence="1" type="ORF">FSP39_013046</name>
</gene>
<dbReference type="AlphaFoldDB" id="A0AA89BT04"/>
<organism evidence="1 2">
    <name type="scientific">Pinctada imbricata</name>
    <name type="common">Atlantic pearl-oyster</name>
    <name type="synonym">Pinctada martensii</name>
    <dbReference type="NCBI Taxonomy" id="66713"/>
    <lineage>
        <taxon>Eukaryota</taxon>
        <taxon>Metazoa</taxon>
        <taxon>Spiralia</taxon>
        <taxon>Lophotrochozoa</taxon>
        <taxon>Mollusca</taxon>
        <taxon>Bivalvia</taxon>
        <taxon>Autobranchia</taxon>
        <taxon>Pteriomorphia</taxon>
        <taxon>Pterioida</taxon>
        <taxon>Pterioidea</taxon>
        <taxon>Pteriidae</taxon>
        <taxon>Pinctada</taxon>
    </lineage>
</organism>
<evidence type="ECO:0000313" key="1">
    <source>
        <dbReference type="EMBL" id="KAK3093235.1"/>
    </source>
</evidence>
<dbReference type="Proteomes" id="UP001186944">
    <property type="component" value="Unassembled WGS sequence"/>
</dbReference>
<comment type="caution">
    <text evidence="1">The sequence shown here is derived from an EMBL/GenBank/DDBJ whole genome shotgun (WGS) entry which is preliminary data.</text>
</comment>